<proteinExistence type="predicted"/>
<sequence>VLEKDDWEHSAFTKNILSGLKEKRADMNLDGIITGSEIGMYLKERVSLDTDSFQTPQVRRYTSHEGEIIFISKKDALEKKETTSLTVE</sequence>
<feature type="non-terminal residue" evidence="1">
    <location>
        <position position="1"/>
    </location>
</feature>
<dbReference type="EMBL" id="UINC01134939">
    <property type="protein sequence ID" value="SVD18786.1"/>
    <property type="molecule type" value="Genomic_DNA"/>
</dbReference>
<evidence type="ECO:0000313" key="1">
    <source>
        <dbReference type="EMBL" id="SVD18786.1"/>
    </source>
</evidence>
<reference evidence="1" key="1">
    <citation type="submission" date="2018-05" db="EMBL/GenBank/DDBJ databases">
        <authorList>
            <person name="Lanie J.A."/>
            <person name="Ng W.-L."/>
            <person name="Kazmierczak K.M."/>
            <person name="Andrzejewski T.M."/>
            <person name="Davidsen T.M."/>
            <person name="Wayne K.J."/>
            <person name="Tettelin H."/>
            <person name="Glass J.I."/>
            <person name="Rusch D."/>
            <person name="Podicherti R."/>
            <person name="Tsui H.-C.T."/>
            <person name="Winkler M.E."/>
        </authorList>
    </citation>
    <scope>NUCLEOTIDE SEQUENCE</scope>
</reference>
<accession>A0A382T9P3</accession>
<name>A0A382T9P3_9ZZZZ</name>
<gene>
    <name evidence="1" type="ORF">METZ01_LOCUS371640</name>
</gene>
<feature type="non-terminal residue" evidence="1">
    <location>
        <position position="88"/>
    </location>
</feature>
<organism evidence="1">
    <name type="scientific">marine metagenome</name>
    <dbReference type="NCBI Taxonomy" id="408172"/>
    <lineage>
        <taxon>unclassified sequences</taxon>
        <taxon>metagenomes</taxon>
        <taxon>ecological metagenomes</taxon>
    </lineage>
</organism>
<protein>
    <submittedName>
        <fullName evidence="1">Uncharacterized protein</fullName>
    </submittedName>
</protein>
<dbReference type="AlphaFoldDB" id="A0A382T9P3"/>